<accession>A0A1N6NPL7</accession>
<evidence type="ECO:0000313" key="1">
    <source>
        <dbReference type="EMBL" id="SIP94019.1"/>
    </source>
</evidence>
<reference evidence="2" key="1">
    <citation type="submission" date="2017-01" db="EMBL/GenBank/DDBJ databases">
        <authorList>
            <person name="Varghese N."/>
            <person name="Submissions S."/>
        </authorList>
    </citation>
    <scope>NUCLEOTIDE SEQUENCE [LARGE SCALE GENOMIC DNA]</scope>
    <source>
        <strain evidence="2">3bp</strain>
    </source>
</reference>
<dbReference type="EMBL" id="FTMI01000001">
    <property type="protein sequence ID" value="SIP94019.1"/>
    <property type="molecule type" value="Genomic_DNA"/>
</dbReference>
<dbReference type="Gene3D" id="3.40.50.300">
    <property type="entry name" value="P-loop containing nucleotide triphosphate hydrolases"/>
    <property type="match status" value="1"/>
</dbReference>
<sequence>MGEYVRILLAGQQTHVITGTVLQVSPHAVQVRQDGTEKSYTFPTTAIVTIEVQLQSHPGWTAATMPPRLGDLLAPFNTAFLTGTGAIPRDLQRQQIDQLIAKCDDAERALIDFDIRDLTANLRDAIVQFAKMRESDDFSKVDHCRSVIKSKTEQIKRHSSSETLPLGVAAEHLRRITEEHWRSTLQKFDPRPRFTVKKSATRVAISRTGEVELPLRVQIEAGLAPASSIEVVFDDSEKIQHLTGAPLISRQEAGETRTVRSVAVLDHTLTFGESQLSIRAQLRYKTLTGETRLSPIQTILYNLVPESHFEAIPNPYRAYAGGTAVEDPQMFFGRTELLTDLVDQLRNGPLGTGFALYGQKRSGKTSLIEQVRRLCSAKPAIVTSVSVGILDRDNLTVSFVRSVLDQIRLRMLENLDGTSFDQLMRLWPAEDKIDSRPLESLQSALAAGRAMLSRTASWPRVRYIFLFDEFTYLFEVLRGRDYQDKAREDIREFMRQWKALLESRAFSSLIIGQDTMPLFMQRFPNEFSSMAPVRLGYLALDETRSLADKPILESDGSSRYTGYSLESIYEHTRGHPFFTQVLCDRIVRLANQRRKPQITEVDVDDAVESLVSGPEKLDPFRFDCLLTADNTGLVALEGDGETAERFDPDAEYPFTVLARIAALAGAGNQVVDVSDVVEGADDQLVINDLLKRDVLEWDNGVRIKMPLFAEYLRQGL</sequence>
<evidence type="ECO:0000313" key="2">
    <source>
        <dbReference type="Proteomes" id="UP000186235"/>
    </source>
</evidence>
<dbReference type="SUPFAM" id="SSF52540">
    <property type="entry name" value="P-loop containing nucleoside triphosphate hydrolases"/>
    <property type="match status" value="1"/>
</dbReference>
<proteinExistence type="predicted"/>
<keyword evidence="2" id="KW-1185">Reference proteome</keyword>
<organism evidence="1 2">
    <name type="scientific">Cellulosimicrobium aquatile</name>
    <dbReference type="NCBI Taxonomy" id="1612203"/>
    <lineage>
        <taxon>Bacteria</taxon>
        <taxon>Bacillati</taxon>
        <taxon>Actinomycetota</taxon>
        <taxon>Actinomycetes</taxon>
        <taxon>Micrococcales</taxon>
        <taxon>Promicromonosporaceae</taxon>
        <taxon>Cellulosimicrobium</taxon>
    </lineage>
</organism>
<evidence type="ECO:0008006" key="3">
    <source>
        <dbReference type="Google" id="ProtNLM"/>
    </source>
</evidence>
<dbReference type="InterPro" id="IPR027417">
    <property type="entry name" value="P-loop_NTPase"/>
</dbReference>
<dbReference type="Proteomes" id="UP000186235">
    <property type="component" value="Unassembled WGS sequence"/>
</dbReference>
<gene>
    <name evidence="1" type="ORF">SAMN05518682_0636</name>
</gene>
<protein>
    <recommendedName>
        <fullName evidence="3">AAA ATPase domain-containing protein</fullName>
    </recommendedName>
</protein>
<name>A0A1N6NPL7_9MICO</name>
<dbReference type="AlphaFoldDB" id="A0A1N6NPL7"/>